<protein>
    <submittedName>
        <fullName evidence="2">Uncharacterized protein</fullName>
    </submittedName>
</protein>
<comment type="caution">
    <text evidence="2">The sequence shown here is derived from an EMBL/GenBank/DDBJ whole genome shotgun (WGS) entry which is preliminary data.</text>
</comment>
<dbReference type="AlphaFoldDB" id="A0A8H7YKS5"/>
<gene>
    <name evidence="2" type="ORF">I7I52_04554</name>
</gene>
<dbReference type="EMBL" id="JAEVHI010000004">
    <property type="protein sequence ID" value="KAG5293287.1"/>
    <property type="molecule type" value="Genomic_DNA"/>
</dbReference>
<organism evidence="2 3">
    <name type="scientific">Ajellomyces capsulatus</name>
    <name type="common">Darling's disease fungus</name>
    <name type="synonym">Histoplasma capsulatum</name>
    <dbReference type="NCBI Taxonomy" id="5037"/>
    <lineage>
        <taxon>Eukaryota</taxon>
        <taxon>Fungi</taxon>
        <taxon>Dikarya</taxon>
        <taxon>Ascomycota</taxon>
        <taxon>Pezizomycotina</taxon>
        <taxon>Eurotiomycetes</taxon>
        <taxon>Eurotiomycetidae</taxon>
        <taxon>Onygenales</taxon>
        <taxon>Ajellomycetaceae</taxon>
        <taxon>Histoplasma</taxon>
    </lineage>
</organism>
<dbReference type="Proteomes" id="UP000670092">
    <property type="component" value="Unassembled WGS sequence"/>
</dbReference>
<name>A0A8H7YKS5_AJECA</name>
<evidence type="ECO:0000313" key="2">
    <source>
        <dbReference type="EMBL" id="KAG5293287.1"/>
    </source>
</evidence>
<feature type="compositionally biased region" description="Polar residues" evidence="1">
    <location>
        <begin position="38"/>
        <end position="54"/>
    </location>
</feature>
<proteinExistence type="predicted"/>
<dbReference type="VEuPathDB" id="FungiDB:I7I52_04554"/>
<sequence>MPSGMHDYRAYICEMLHIMDQYSQYTLANCCQIKLSESQRLSDSSQLSPITRSTSHPKRISARNPSNTHVVIGKTGKRLGWRAVEEWQCGIANPSRESVPMGKSIRF</sequence>
<reference evidence="2 3" key="1">
    <citation type="submission" date="2021-01" db="EMBL/GenBank/DDBJ databases">
        <title>Chromosome-level genome assembly of a human fungal pathogen reveals clustering of transcriptionally co-regulated genes.</title>
        <authorList>
            <person name="Voorhies M."/>
            <person name="Cohen S."/>
            <person name="Shea T.P."/>
            <person name="Petrus S."/>
            <person name="Munoz J.F."/>
            <person name="Poplawski S."/>
            <person name="Goldman W.E."/>
            <person name="Michael T."/>
            <person name="Cuomo C.A."/>
            <person name="Sil A."/>
            <person name="Beyhan S."/>
        </authorList>
    </citation>
    <scope>NUCLEOTIDE SEQUENCE [LARGE SCALE GENOMIC DNA]</scope>
    <source>
        <strain evidence="2 3">G184AR</strain>
    </source>
</reference>
<feature type="region of interest" description="Disordered" evidence="1">
    <location>
        <begin position="38"/>
        <end position="65"/>
    </location>
</feature>
<accession>A0A8H7YKS5</accession>
<evidence type="ECO:0000256" key="1">
    <source>
        <dbReference type="SAM" id="MobiDB-lite"/>
    </source>
</evidence>
<evidence type="ECO:0000313" key="3">
    <source>
        <dbReference type="Proteomes" id="UP000670092"/>
    </source>
</evidence>